<dbReference type="PANTHER" id="PTHR33415">
    <property type="entry name" value="PROTEIN EMBRYO DEFECTIVE 514"/>
    <property type="match status" value="1"/>
</dbReference>
<organism evidence="2 3">
    <name type="scientific">Arachis hypogaea</name>
    <name type="common">Peanut</name>
    <dbReference type="NCBI Taxonomy" id="3818"/>
    <lineage>
        <taxon>Eukaryota</taxon>
        <taxon>Viridiplantae</taxon>
        <taxon>Streptophyta</taxon>
        <taxon>Embryophyta</taxon>
        <taxon>Tracheophyta</taxon>
        <taxon>Spermatophyta</taxon>
        <taxon>Magnoliopsida</taxon>
        <taxon>eudicotyledons</taxon>
        <taxon>Gunneridae</taxon>
        <taxon>Pentapetalae</taxon>
        <taxon>rosids</taxon>
        <taxon>fabids</taxon>
        <taxon>Fabales</taxon>
        <taxon>Fabaceae</taxon>
        <taxon>Papilionoideae</taxon>
        <taxon>50 kb inversion clade</taxon>
        <taxon>dalbergioids sensu lato</taxon>
        <taxon>Dalbergieae</taxon>
        <taxon>Pterocarpus clade</taxon>
        <taxon>Arachis</taxon>
    </lineage>
</organism>
<dbReference type="AlphaFoldDB" id="A0A445EJF2"/>
<protein>
    <submittedName>
        <fullName evidence="2">Uncharacterized protein</fullName>
    </submittedName>
</protein>
<dbReference type="Gene3D" id="3.10.450.40">
    <property type="match status" value="1"/>
</dbReference>
<proteinExistence type="predicted"/>
<dbReference type="FunFam" id="3.10.450.40:FF:000016">
    <property type="entry name" value="Predicted protein"/>
    <property type="match status" value="1"/>
</dbReference>
<dbReference type="InterPro" id="IPR044673">
    <property type="entry name" value="DCL-like"/>
</dbReference>
<dbReference type="Gramene" id="arahy.Tifrunner.gnm2.ann2.Ah01g432500.1">
    <property type="protein sequence ID" value="arahy.Tifrunner.gnm2.ann2.Ah01g432500.1-CDS"/>
    <property type="gene ID" value="arahy.Tifrunner.gnm2.ann2.Ah01g432500"/>
</dbReference>
<evidence type="ECO:0000256" key="1">
    <source>
        <dbReference type="SAM" id="MobiDB-lite"/>
    </source>
</evidence>
<name>A0A445EJF2_ARAHY</name>
<sequence>MAETTASEEQLAEQNTSSSSSSAKEIDVDSSKPEAGREAGDDIATDSKKRKVDDGKGKAKVDEQSEDKKKKKKNEEAEEASKEILSGPVKLGYKTFDSSVEIFDYFYNFLHSWPLNLNVNKYEHQMLLELLQKGHKNAARKIGVGIRSFQIHKHPKWMGRCFVPIREDGSVDYFRFRKCVHHILPLPDEMLPLPGVDKHLSSKKKYSKQGGRGRGGSGK</sequence>
<dbReference type="PANTHER" id="PTHR33415:SF12">
    <property type="entry name" value="PROTEIN EMBRYO DEFECTIVE 514"/>
    <property type="match status" value="1"/>
</dbReference>
<dbReference type="EMBL" id="SDMP01000001">
    <property type="protein sequence ID" value="RYR75589.1"/>
    <property type="molecule type" value="Genomic_DNA"/>
</dbReference>
<dbReference type="OrthoDB" id="409625at2759"/>
<evidence type="ECO:0000313" key="3">
    <source>
        <dbReference type="Proteomes" id="UP000289738"/>
    </source>
</evidence>
<dbReference type="GO" id="GO:0017126">
    <property type="term" value="P:nucleologenesis"/>
    <property type="evidence" value="ECO:0007669"/>
    <property type="project" value="TreeGrafter"/>
</dbReference>
<dbReference type="Pfam" id="PF11523">
    <property type="entry name" value="DUF3223"/>
    <property type="match status" value="1"/>
</dbReference>
<accession>A0A445EJF2</accession>
<dbReference type="GO" id="GO:1901259">
    <property type="term" value="P:chloroplast rRNA processing"/>
    <property type="evidence" value="ECO:0007669"/>
    <property type="project" value="TreeGrafter"/>
</dbReference>
<feature type="compositionally biased region" description="Basic and acidic residues" evidence="1">
    <location>
        <begin position="24"/>
        <end position="81"/>
    </location>
</feature>
<gene>
    <name evidence="2" type="ORF">Ahy_A01g000147</name>
</gene>
<evidence type="ECO:0000313" key="2">
    <source>
        <dbReference type="EMBL" id="RYR75589.1"/>
    </source>
</evidence>
<dbReference type="STRING" id="3818.A0A445EJF2"/>
<comment type="caution">
    <text evidence="2">The sequence shown here is derived from an EMBL/GenBank/DDBJ whole genome shotgun (WGS) entry which is preliminary data.</text>
</comment>
<feature type="region of interest" description="Disordered" evidence="1">
    <location>
        <begin position="199"/>
        <end position="219"/>
    </location>
</feature>
<feature type="region of interest" description="Disordered" evidence="1">
    <location>
        <begin position="1"/>
        <end position="81"/>
    </location>
</feature>
<dbReference type="GO" id="GO:0009658">
    <property type="term" value="P:chloroplast organization"/>
    <property type="evidence" value="ECO:0007669"/>
    <property type="project" value="TreeGrafter"/>
</dbReference>
<dbReference type="SMR" id="A0A445EJF2"/>
<reference evidence="2 3" key="1">
    <citation type="submission" date="2019-01" db="EMBL/GenBank/DDBJ databases">
        <title>Sequencing of cultivated peanut Arachis hypogaea provides insights into genome evolution and oil improvement.</title>
        <authorList>
            <person name="Chen X."/>
        </authorList>
    </citation>
    <scope>NUCLEOTIDE SEQUENCE [LARGE SCALE GENOMIC DNA]</scope>
    <source>
        <strain evidence="3">cv. Fuhuasheng</strain>
        <tissue evidence="2">Leaves</tissue>
    </source>
</reference>
<dbReference type="GO" id="GO:0005634">
    <property type="term" value="C:nucleus"/>
    <property type="evidence" value="ECO:0007669"/>
    <property type="project" value="TreeGrafter"/>
</dbReference>
<dbReference type="GO" id="GO:0009507">
    <property type="term" value="C:chloroplast"/>
    <property type="evidence" value="ECO:0007669"/>
    <property type="project" value="TreeGrafter"/>
</dbReference>
<feature type="compositionally biased region" description="Gly residues" evidence="1">
    <location>
        <begin position="210"/>
        <end position="219"/>
    </location>
</feature>
<dbReference type="Proteomes" id="UP000289738">
    <property type="component" value="Chromosome A01"/>
</dbReference>
<feature type="compositionally biased region" description="Polar residues" evidence="1">
    <location>
        <begin position="1"/>
        <end position="16"/>
    </location>
</feature>
<keyword evidence="3" id="KW-1185">Reference proteome</keyword>